<organism evidence="2 3">
    <name type="scientific">Mycobacterium intracellulare subsp. chimaera</name>
    <dbReference type="NCBI Taxonomy" id="222805"/>
    <lineage>
        <taxon>Bacteria</taxon>
        <taxon>Bacillati</taxon>
        <taxon>Actinomycetota</taxon>
        <taxon>Actinomycetes</taxon>
        <taxon>Mycobacteriales</taxon>
        <taxon>Mycobacteriaceae</taxon>
        <taxon>Mycobacterium</taxon>
        <taxon>Mycobacterium avium complex (MAC)</taxon>
    </lineage>
</organism>
<accession>A0ABT7P8M9</accession>
<dbReference type="Pfam" id="PF20254">
    <property type="entry name" value="DMFA2_C"/>
    <property type="match status" value="1"/>
</dbReference>
<reference evidence="2 3" key="1">
    <citation type="submission" date="2023-06" db="EMBL/GenBank/DDBJ databases">
        <title>Itaconate inhibition of nontuberculous mycobacteria.</title>
        <authorList>
            <person name="Breen P."/>
            <person name="Zimbric M."/>
            <person name="Caverly L."/>
        </authorList>
    </citation>
    <scope>NUCLEOTIDE SEQUENCE [LARGE SCALE GENOMIC DNA]</scope>
    <source>
        <strain evidence="2 3">FLAC1071</strain>
    </source>
</reference>
<evidence type="ECO:0000313" key="2">
    <source>
        <dbReference type="EMBL" id="MDM3929411.1"/>
    </source>
</evidence>
<protein>
    <recommendedName>
        <fullName evidence="1">N,N-dimethylformamidase beta subunit-like C-terminal domain-containing protein</fullName>
    </recommendedName>
</protein>
<comment type="caution">
    <text evidence="2">The sequence shown here is derived from an EMBL/GenBank/DDBJ whole genome shotgun (WGS) entry which is preliminary data.</text>
</comment>
<evidence type="ECO:0000259" key="1">
    <source>
        <dbReference type="Pfam" id="PF20254"/>
    </source>
</evidence>
<evidence type="ECO:0000313" key="3">
    <source>
        <dbReference type="Proteomes" id="UP001529272"/>
    </source>
</evidence>
<keyword evidence="3" id="KW-1185">Reference proteome</keyword>
<gene>
    <name evidence="2" type="ORF">QRB35_25875</name>
</gene>
<name>A0ABT7P8M9_MYCIT</name>
<reference evidence="3" key="2">
    <citation type="submission" date="2023-06" db="EMBL/GenBank/DDBJ databases">
        <title>Itaconate inhibition of nontuberculous mycobacteria.</title>
        <authorList>
            <person name="Spilker T."/>
        </authorList>
    </citation>
    <scope>NUCLEOTIDE SEQUENCE [LARGE SCALE GENOMIC DNA]</scope>
    <source>
        <strain evidence="3">FLAC1071</strain>
    </source>
</reference>
<dbReference type="Proteomes" id="UP001529272">
    <property type="component" value="Unassembled WGS sequence"/>
</dbReference>
<dbReference type="RefSeq" id="WP_054585707.1">
    <property type="nucleotide sequence ID" value="NZ_CP012885.2"/>
</dbReference>
<dbReference type="EMBL" id="JASZZX010000036">
    <property type="protein sequence ID" value="MDM3929411.1"/>
    <property type="molecule type" value="Genomic_DNA"/>
</dbReference>
<dbReference type="InterPro" id="IPR046540">
    <property type="entry name" value="DMFA2_C"/>
</dbReference>
<proteinExistence type="predicted"/>
<feature type="domain" description="N,N-dimethylformamidase beta subunit-like C-terminal" evidence="1">
    <location>
        <begin position="70"/>
        <end position="438"/>
    </location>
</feature>
<sequence>MTGGPEGEAAAQAGWAAEVAARVYPREPTVRPGGRLVLHVSTTESRYRVAFFQVGLQTVHLGTSSPRRGYDVPPGLPDQDWGWPPEEFDIPDSWPGGVYLAVITAADAVIAEAPAVDARSGRALFVVRCQPGDAPPILYKLSWATYHAYNASGGGSMYHTASFVPAASTTVLTTRRPGGGTGGQPSFPDAVDVYDRSSPREGFAHWDLPMIRWLEREGVAVDFCTDLDLHRDPDLLAGYRLLLSVGHDEYWSAPMRQAVQKFVALGGNVAFFSGNTSWWRIEFADNGDMVCVHPPVSHPQGGQWWRTAPENAMTGVSYRQGGGWWDGPRDPVGYTVQHGGHWVYEGLGLRTGDTFGAEERLVGYECDGAKLDRGPGGHLRTAGTDGTPLQLAVLGVAHLGEGWQDRPAGAAANAVLGAYSAIGTVFTCGTTDWPRVLEQGNPVVAGVTRNVLRRLVNRGVRVAGPFPARHGHCLAVAGESATFHVALGRPVGEGTRFRWTVSVGDRPAEAVDGGLRCAVTVPDEPGLLTVTVLVEDEEECLFGWTTMPVLSRRQAAQVDVLCGLRDLVIAAVPALVPTAEVGVGNRPFGDPRWDPVRDGLRKPMAVDTFREVLIRADQLARIAAAFVHQGQEEAR</sequence>